<gene>
    <name evidence="1" type="ORF">NP233_g6115</name>
</gene>
<sequence>MAPQTSSLSCYHFICPSSSPSSGVIMHPSLPEEVLREILCLLLQVSSEEFSGAMPGRTPPFADYFVPGQPIVVASSYLLVCKDWLRVATPLLYNVIILRSKGQMRALEATVTTSPALAGLIRKLRIEGNYSASLSGILKGAIHLTELCLSVDVESTDDVSGLCKGLAYIRPRRLLLLEPYSQNIRKRDNDQALALYAALQEHIPTWESLTAITLPWYSEEDSDDDTSSKQEVFGKKVLESKSIQVVAVFAHGYIPQWLHEFADLPTAKKIILMLESSLRTSHMKGNRSELVQAVDASSKLQSLVEYAPETDGELEINFFDFGGYSEDGAFGTDLEVFLPDAMTKEILDLA</sequence>
<proteinExistence type="predicted"/>
<evidence type="ECO:0000313" key="2">
    <source>
        <dbReference type="Proteomes" id="UP001213000"/>
    </source>
</evidence>
<comment type="caution">
    <text evidence="1">The sequence shown here is derived from an EMBL/GenBank/DDBJ whole genome shotgun (WGS) entry which is preliminary data.</text>
</comment>
<organism evidence="1 2">
    <name type="scientific">Leucocoprinus birnbaumii</name>
    <dbReference type="NCBI Taxonomy" id="56174"/>
    <lineage>
        <taxon>Eukaryota</taxon>
        <taxon>Fungi</taxon>
        <taxon>Dikarya</taxon>
        <taxon>Basidiomycota</taxon>
        <taxon>Agaricomycotina</taxon>
        <taxon>Agaricomycetes</taxon>
        <taxon>Agaricomycetidae</taxon>
        <taxon>Agaricales</taxon>
        <taxon>Agaricineae</taxon>
        <taxon>Agaricaceae</taxon>
        <taxon>Leucocoprinus</taxon>
    </lineage>
</organism>
<protein>
    <submittedName>
        <fullName evidence="1">Uncharacterized protein</fullName>
    </submittedName>
</protein>
<reference evidence="1" key="1">
    <citation type="submission" date="2022-07" db="EMBL/GenBank/DDBJ databases">
        <title>Genome Sequence of Leucocoprinus birnbaumii.</title>
        <authorList>
            <person name="Buettner E."/>
        </authorList>
    </citation>
    <scope>NUCLEOTIDE SEQUENCE</scope>
    <source>
        <strain evidence="1">VT141</strain>
    </source>
</reference>
<accession>A0AAD5YQB2</accession>
<keyword evidence="2" id="KW-1185">Reference proteome</keyword>
<dbReference type="Proteomes" id="UP001213000">
    <property type="component" value="Unassembled WGS sequence"/>
</dbReference>
<dbReference type="AlphaFoldDB" id="A0AAD5YQB2"/>
<evidence type="ECO:0000313" key="1">
    <source>
        <dbReference type="EMBL" id="KAJ3567818.1"/>
    </source>
</evidence>
<name>A0AAD5YQB2_9AGAR</name>
<dbReference type="EMBL" id="JANIEX010000385">
    <property type="protein sequence ID" value="KAJ3567818.1"/>
    <property type="molecule type" value="Genomic_DNA"/>
</dbReference>